<dbReference type="Gene3D" id="3.30.70.330">
    <property type="match status" value="1"/>
</dbReference>
<dbReference type="Pfam" id="PF17799">
    <property type="entry name" value="RRM_Rrp7"/>
    <property type="match status" value="1"/>
</dbReference>
<dbReference type="CDD" id="cd12293">
    <property type="entry name" value="dRRM_Rrp7p"/>
    <property type="match status" value="1"/>
</dbReference>
<dbReference type="Gene3D" id="6.10.250.1770">
    <property type="match status" value="1"/>
</dbReference>
<dbReference type="Proteomes" id="UP000276215">
    <property type="component" value="Unassembled WGS sequence"/>
</dbReference>
<feature type="domain" description="Rrp7 RRM-like N-terminal" evidence="4">
    <location>
        <begin position="9"/>
        <end position="159"/>
    </location>
</feature>
<dbReference type="GO" id="GO:0006364">
    <property type="term" value="P:rRNA processing"/>
    <property type="evidence" value="ECO:0007669"/>
    <property type="project" value="TreeGrafter"/>
</dbReference>
<feature type="region of interest" description="Disordered" evidence="2">
    <location>
        <begin position="84"/>
        <end position="109"/>
    </location>
</feature>
<dbReference type="CDD" id="cd12950">
    <property type="entry name" value="RRP7_Rrp7p"/>
    <property type="match status" value="1"/>
</dbReference>
<organism evidence="5 6">
    <name type="scientific">Choiromyces venosus 120613-1</name>
    <dbReference type="NCBI Taxonomy" id="1336337"/>
    <lineage>
        <taxon>Eukaryota</taxon>
        <taxon>Fungi</taxon>
        <taxon>Dikarya</taxon>
        <taxon>Ascomycota</taxon>
        <taxon>Pezizomycotina</taxon>
        <taxon>Pezizomycetes</taxon>
        <taxon>Pezizales</taxon>
        <taxon>Tuberaceae</taxon>
        <taxon>Choiromyces</taxon>
    </lineage>
</organism>
<dbReference type="GO" id="GO:0003676">
    <property type="term" value="F:nucleic acid binding"/>
    <property type="evidence" value="ECO:0007669"/>
    <property type="project" value="InterPro"/>
</dbReference>
<evidence type="ECO:0000256" key="1">
    <source>
        <dbReference type="ARBA" id="ARBA00006110"/>
    </source>
</evidence>
<evidence type="ECO:0000313" key="6">
    <source>
        <dbReference type="Proteomes" id="UP000276215"/>
    </source>
</evidence>
<dbReference type="EMBL" id="ML120358">
    <property type="protein sequence ID" value="RPB04547.1"/>
    <property type="molecule type" value="Genomic_DNA"/>
</dbReference>
<dbReference type="GO" id="GO:0032545">
    <property type="term" value="C:CURI complex"/>
    <property type="evidence" value="ECO:0007669"/>
    <property type="project" value="TreeGrafter"/>
</dbReference>
<evidence type="ECO:0008006" key="7">
    <source>
        <dbReference type="Google" id="ProtNLM"/>
    </source>
</evidence>
<dbReference type="InterPro" id="IPR040446">
    <property type="entry name" value="RRP7"/>
</dbReference>
<evidence type="ECO:0000259" key="3">
    <source>
        <dbReference type="Pfam" id="PF12923"/>
    </source>
</evidence>
<dbReference type="InterPro" id="IPR024326">
    <property type="entry name" value="RRP7_C"/>
</dbReference>
<dbReference type="GO" id="GO:0034456">
    <property type="term" value="C:UTP-C complex"/>
    <property type="evidence" value="ECO:0007669"/>
    <property type="project" value="TreeGrafter"/>
</dbReference>
<dbReference type="InterPro" id="IPR035979">
    <property type="entry name" value="RBD_domain_sf"/>
</dbReference>
<dbReference type="PANTHER" id="PTHR13191:SF0">
    <property type="entry name" value="RIBOSOMAL RNA-PROCESSING PROTEIN 7 HOMOLOG A-RELATED"/>
    <property type="match status" value="1"/>
</dbReference>
<feature type="domain" description="Ribosomal RNA-processing protein 7 C-terminal" evidence="3">
    <location>
        <begin position="183"/>
        <end position="294"/>
    </location>
</feature>
<protein>
    <recommendedName>
        <fullName evidence="7">RRM domain-containing protein</fullName>
    </recommendedName>
</protein>
<dbReference type="GO" id="GO:0000028">
    <property type="term" value="P:ribosomal small subunit assembly"/>
    <property type="evidence" value="ECO:0007669"/>
    <property type="project" value="TreeGrafter"/>
</dbReference>
<dbReference type="OrthoDB" id="5390at2759"/>
<reference evidence="5 6" key="1">
    <citation type="journal article" date="2018" name="Nat. Ecol. Evol.">
        <title>Pezizomycetes genomes reveal the molecular basis of ectomycorrhizal truffle lifestyle.</title>
        <authorList>
            <person name="Murat C."/>
            <person name="Payen T."/>
            <person name="Noel B."/>
            <person name="Kuo A."/>
            <person name="Morin E."/>
            <person name="Chen J."/>
            <person name="Kohler A."/>
            <person name="Krizsan K."/>
            <person name="Balestrini R."/>
            <person name="Da Silva C."/>
            <person name="Montanini B."/>
            <person name="Hainaut M."/>
            <person name="Levati E."/>
            <person name="Barry K.W."/>
            <person name="Belfiori B."/>
            <person name="Cichocki N."/>
            <person name="Clum A."/>
            <person name="Dockter R.B."/>
            <person name="Fauchery L."/>
            <person name="Guy J."/>
            <person name="Iotti M."/>
            <person name="Le Tacon F."/>
            <person name="Lindquist E.A."/>
            <person name="Lipzen A."/>
            <person name="Malagnac F."/>
            <person name="Mello A."/>
            <person name="Molinier V."/>
            <person name="Miyauchi S."/>
            <person name="Poulain J."/>
            <person name="Riccioni C."/>
            <person name="Rubini A."/>
            <person name="Sitrit Y."/>
            <person name="Splivallo R."/>
            <person name="Traeger S."/>
            <person name="Wang M."/>
            <person name="Zifcakova L."/>
            <person name="Wipf D."/>
            <person name="Zambonelli A."/>
            <person name="Paolocci F."/>
            <person name="Nowrousian M."/>
            <person name="Ottonello S."/>
            <person name="Baldrian P."/>
            <person name="Spatafora J.W."/>
            <person name="Henrissat B."/>
            <person name="Nagy L.G."/>
            <person name="Aury J.M."/>
            <person name="Wincker P."/>
            <person name="Grigoriev I.V."/>
            <person name="Bonfante P."/>
            <person name="Martin F.M."/>
        </authorList>
    </citation>
    <scope>NUCLEOTIDE SEQUENCE [LARGE SCALE GENOMIC DNA]</scope>
    <source>
        <strain evidence="5 6">120613-1</strain>
    </source>
</reference>
<dbReference type="Pfam" id="PF12923">
    <property type="entry name" value="RRP7"/>
    <property type="match status" value="1"/>
</dbReference>
<gene>
    <name evidence="5" type="ORF">L873DRAFT_1729815</name>
</gene>
<dbReference type="STRING" id="1336337.A0A3N4K1U7"/>
<dbReference type="PANTHER" id="PTHR13191">
    <property type="entry name" value="RIBOSOMAL RNA PROCESSING PROTEIN 7-RELATED"/>
    <property type="match status" value="1"/>
</dbReference>
<dbReference type="AlphaFoldDB" id="A0A3N4K1U7"/>
<evidence type="ECO:0000313" key="5">
    <source>
        <dbReference type="EMBL" id="RPB04547.1"/>
    </source>
</evidence>
<dbReference type="SUPFAM" id="SSF54928">
    <property type="entry name" value="RNA-binding domain, RBD"/>
    <property type="match status" value="1"/>
</dbReference>
<name>A0A3N4K1U7_9PEZI</name>
<proteinExistence type="inferred from homology"/>
<dbReference type="InterPro" id="IPR040447">
    <property type="entry name" value="RRM_Rrp7"/>
</dbReference>
<accession>A0A3N4K1U7</accession>
<dbReference type="InterPro" id="IPR012677">
    <property type="entry name" value="Nucleotide-bd_a/b_plait_sf"/>
</dbReference>
<sequence>MPPPVQIPDYTTLPITLPPTALVEAATHYLYIRPHAPKQATPDDPRSLFVVNVPIDATSAHLRALFSSIGGGRVDRVIFESSGSGAAATGGKRKRDDDEEDGEEGEGKGEVVWDRKLRKSGSSAVVMFVDKASRDAAIRAAGKVSKKGKGKKVEEVVWGEGIGGGLNIPALGISRYLTNHNLTHPSKAHLQASVNTFMAAFEADEAARLHALAKRRQEPDEDGFVTVVRGGRVAPARQEEAKVVLEKKQAKDKHEGFYRFQVREERKSRQMELLKKFEEDKKRVAERKNLRRFKVSLGILCFVQLHGM</sequence>
<evidence type="ECO:0000259" key="4">
    <source>
        <dbReference type="Pfam" id="PF17799"/>
    </source>
</evidence>
<comment type="similarity">
    <text evidence="1">Belongs to the RRP7 family.</text>
</comment>
<keyword evidence="6" id="KW-1185">Reference proteome</keyword>
<evidence type="ECO:0000256" key="2">
    <source>
        <dbReference type="SAM" id="MobiDB-lite"/>
    </source>
</evidence>